<organism evidence="2 3">
    <name type="scientific">Acinetobacter johnsonii ANC 3681</name>
    <dbReference type="NCBI Taxonomy" id="1217662"/>
    <lineage>
        <taxon>Bacteria</taxon>
        <taxon>Pseudomonadati</taxon>
        <taxon>Pseudomonadota</taxon>
        <taxon>Gammaproteobacteria</taxon>
        <taxon>Moraxellales</taxon>
        <taxon>Moraxellaceae</taxon>
        <taxon>Acinetobacter</taxon>
    </lineage>
</organism>
<dbReference type="HOGENOM" id="CLU_207605_0_0_6"/>
<reference evidence="2 3" key="1">
    <citation type="submission" date="2013-02" db="EMBL/GenBank/DDBJ databases">
        <title>The Genome Sequence of Acinetobacter johnsonii ANC 3681.</title>
        <authorList>
            <consortium name="The Broad Institute Genome Sequencing Platform"/>
            <consortium name="The Broad Institute Genome Sequencing Center for Infectious Disease"/>
            <person name="Cerqueira G."/>
            <person name="Feldgarden M."/>
            <person name="Courvalin P."/>
            <person name="Perichon B."/>
            <person name="Grillot-Courvalin C."/>
            <person name="Clermont D."/>
            <person name="Rocha E."/>
            <person name="Yoon E.-J."/>
            <person name="Nemec A."/>
            <person name="Walker B."/>
            <person name="Young S.K."/>
            <person name="Zeng Q."/>
            <person name="Gargeya S."/>
            <person name="Fitzgerald M."/>
            <person name="Haas B."/>
            <person name="Abouelleil A."/>
            <person name="Alvarado L."/>
            <person name="Arachchi H.M."/>
            <person name="Berlin A.M."/>
            <person name="Chapman S.B."/>
            <person name="Dewar J."/>
            <person name="Goldberg J."/>
            <person name="Griggs A."/>
            <person name="Gujja S."/>
            <person name="Hansen M."/>
            <person name="Howarth C."/>
            <person name="Imamovic A."/>
            <person name="Larimer J."/>
            <person name="McCowan C."/>
            <person name="Murphy C."/>
            <person name="Neiman D."/>
            <person name="Pearson M."/>
            <person name="Priest M."/>
            <person name="Roberts A."/>
            <person name="Saif S."/>
            <person name="Shea T."/>
            <person name="Sisk P."/>
            <person name="Sykes S."/>
            <person name="Wortman J."/>
            <person name="Nusbaum C."/>
            <person name="Birren B."/>
        </authorList>
    </citation>
    <scope>NUCLEOTIDE SEQUENCE [LARGE SCALE GENOMIC DNA]</scope>
    <source>
        <strain evidence="2 3">ANC 3681</strain>
    </source>
</reference>
<feature type="region of interest" description="Disordered" evidence="1">
    <location>
        <begin position="1"/>
        <end position="59"/>
    </location>
</feature>
<proteinExistence type="predicted"/>
<dbReference type="GeneID" id="56338270"/>
<dbReference type="RefSeq" id="WP_004979902.1">
    <property type="nucleotide sequence ID" value="NZ_KB849705.1"/>
</dbReference>
<feature type="compositionally biased region" description="Basic and acidic residues" evidence="1">
    <location>
        <begin position="15"/>
        <end position="24"/>
    </location>
</feature>
<comment type="caution">
    <text evidence="2">The sequence shown here is derived from an EMBL/GenBank/DDBJ whole genome shotgun (WGS) entry which is preliminary data.</text>
</comment>
<dbReference type="Proteomes" id="UP000018444">
    <property type="component" value="Unassembled WGS sequence"/>
</dbReference>
<accession>N9CYT7</accession>
<dbReference type="EMBL" id="APPZ01000005">
    <property type="protein sequence ID" value="ENV73550.1"/>
    <property type="molecule type" value="Genomic_DNA"/>
</dbReference>
<dbReference type="AlphaFoldDB" id="N9CYT7"/>
<protein>
    <submittedName>
        <fullName evidence="2">Uncharacterized protein</fullName>
    </submittedName>
</protein>
<evidence type="ECO:0000313" key="2">
    <source>
        <dbReference type="EMBL" id="ENV73550.1"/>
    </source>
</evidence>
<dbReference type="PATRIC" id="fig|1217662.4.peg.1034"/>
<name>N9CYT7_ACIJO</name>
<feature type="compositionally biased region" description="Polar residues" evidence="1">
    <location>
        <begin position="36"/>
        <end position="59"/>
    </location>
</feature>
<evidence type="ECO:0000313" key="3">
    <source>
        <dbReference type="Proteomes" id="UP000018444"/>
    </source>
</evidence>
<gene>
    <name evidence="2" type="ORF">F946_01062</name>
</gene>
<sequence length="59" mass="6017">MCGKPKIVQQDPEGDALKAAEKATAEANAKRAGRRTANTDSRSVLGSKTESKTTLGGGG</sequence>
<evidence type="ECO:0000256" key="1">
    <source>
        <dbReference type="SAM" id="MobiDB-lite"/>
    </source>
</evidence>